<dbReference type="GO" id="GO:0016705">
    <property type="term" value="F:oxidoreductase activity, acting on paired donors, with incorporation or reduction of molecular oxygen"/>
    <property type="evidence" value="ECO:0007669"/>
    <property type="project" value="InterPro"/>
</dbReference>
<protein>
    <submittedName>
        <fullName evidence="7">Cytochrome P450 3A24</fullName>
    </submittedName>
</protein>
<dbReference type="Proteomes" id="UP000324091">
    <property type="component" value="Chromosome 11"/>
</dbReference>
<reference evidence="7 8" key="1">
    <citation type="submission" date="2019-04" db="EMBL/GenBank/DDBJ databases">
        <title>Chromosome genome assembly for Takifugu flavidus.</title>
        <authorList>
            <person name="Xiao S."/>
        </authorList>
    </citation>
    <scope>NUCLEOTIDE SEQUENCE [LARGE SCALE GENOMIC DNA]</scope>
    <source>
        <strain evidence="7">HTHZ2018</strain>
        <tissue evidence="7">Muscle</tissue>
    </source>
</reference>
<name>A0A5C6PI41_9TELE</name>
<dbReference type="SUPFAM" id="SSF48264">
    <property type="entry name" value="Cytochrome P450"/>
    <property type="match status" value="1"/>
</dbReference>
<gene>
    <name evidence="7" type="ORF">D4764_11G0004790</name>
</gene>
<dbReference type="AlphaFoldDB" id="A0A5C6PI41"/>
<dbReference type="PANTHER" id="PTHR24302">
    <property type="entry name" value="CYTOCHROME P450 FAMILY 3"/>
    <property type="match status" value="1"/>
</dbReference>
<dbReference type="GO" id="GO:0005506">
    <property type="term" value="F:iron ion binding"/>
    <property type="evidence" value="ECO:0007669"/>
    <property type="project" value="InterPro"/>
</dbReference>
<comment type="caution">
    <text evidence="7">The sequence shown here is derived from an EMBL/GenBank/DDBJ whole genome shotgun (WGS) entry which is preliminary data.</text>
</comment>
<dbReference type="EMBL" id="RHFK02000003">
    <property type="protein sequence ID" value="TWW78358.1"/>
    <property type="molecule type" value="Genomic_DNA"/>
</dbReference>
<organism evidence="7 8">
    <name type="scientific">Takifugu flavidus</name>
    <name type="common">sansaifugu</name>
    <dbReference type="NCBI Taxonomy" id="433684"/>
    <lineage>
        <taxon>Eukaryota</taxon>
        <taxon>Metazoa</taxon>
        <taxon>Chordata</taxon>
        <taxon>Craniata</taxon>
        <taxon>Vertebrata</taxon>
        <taxon>Euteleostomi</taxon>
        <taxon>Actinopterygii</taxon>
        <taxon>Neopterygii</taxon>
        <taxon>Teleostei</taxon>
        <taxon>Neoteleostei</taxon>
        <taxon>Acanthomorphata</taxon>
        <taxon>Eupercaria</taxon>
        <taxon>Tetraodontiformes</taxon>
        <taxon>Tetradontoidea</taxon>
        <taxon>Tetraodontidae</taxon>
        <taxon>Takifugu</taxon>
    </lineage>
</organism>
<dbReference type="InterPro" id="IPR036396">
    <property type="entry name" value="Cyt_P450_sf"/>
</dbReference>
<keyword evidence="2" id="KW-0349">Heme</keyword>
<evidence type="ECO:0000256" key="1">
    <source>
        <dbReference type="ARBA" id="ARBA00010617"/>
    </source>
</evidence>
<keyword evidence="3" id="KW-0479">Metal-binding</keyword>
<evidence type="ECO:0000256" key="6">
    <source>
        <dbReference type="ARBA" id="ARBA00023033"/>
    </source>
</evidence>
<keyword evidence="4" id="KW-0560">Oxidoreductase</keyword>
<accession>A0A5C6PI41</accession>
<dbReference type="InterPro" id="IPR050705">
    <property type="entry name" value="Cytochrome_P450_3A"/>
</dbReference>
<evidence type="ECO:0000256" key="4">
    <source>
        <dbReference type="ARBA" id="ARBA00023002"/>
    </source>
</evidence>
<dbReference type="Gene3D" id="1.10.630.10">
    <property type="entry name" value="Cytochrome P450"/>
    <property type="match status" value="1"/>
</dbReference>
<evidence type="ECO:0000256" key="2">
    <source>
        <dbReference type="ARBA" id="ARBA00022617"/>
    </source>
</evidence>
<evidence type="ECO:0000313" key="8">
    <source>
        <dbReference type="Proteomes" id="UP000324091"/>
    </source>
</evidence>
<keyword evidence="6" id="KW-0503">Monooxygenase</keyword>
<sequence length="144" mass="16672">MVFDRECQSKYGDVWGVFEGRTPVLMVSDPGMIKTILVKECYSVFTNHRVRVFMILYLGLINLGRNKAVNNTKKGEGVWDGWRRYIAVRRGTWLRCLLRENPSILNSVDLEVTGRSLWSQDRALGNTKPQRQGVEFKSFELDKN</sequence>
<dbReference type="PANTHER" id="PTHR24302:SF17">
    <property type="entry name" value="CYTOCHROME P450, FAMILY 3, SUBFAMILY C, POLYPEPTIDE 4-RELATED"/>
    <property type="match status" value="1"/>
</dbReference>
<keyword evidence="8" id="KW-1185">Reference proteome</keyword>
<keyword evidence="5" id="KW-0408">Iron</keyword>
<comment type="similarity">
    <text evidence="1">Belongs to the cytochrome P450 family.</text>
</comment>
<proteinExistence type="inferred from homology"/>
<evidence type="ECO:0000313" key="7">
    <source>
        <dbReference type="EMBL" id="TWW78358.1"/>
    </source>
</evidence>
<dbReference type="GO" id="GO:0008395">
    <property type="term" value="F:steroid hydroxylase activity"/>
    <property type="evidence" value="ECO:0007669"/>
    <property type="project" value="TreeGrafter"/>
</dbReference>
<dbReference type="GO" id="GO:0020037">
    <property type="term" value="F:heme binding"/>
    <property type="evidence" value="ECO:0007669"/>
    <property type="project" value="InterPro"/>
</dbReference>
<evidence type="ECO:0000256" key="5">
    <source>
        <dbReference type="ARBA" id="ARBA00023004"/>
    </source>
</evidence>
<evidence type="ECO:0000256" key="3">
    <source>
        <dbReference type="ARBA" id="ARBA00022723"/>
    </source>
</evidence>